<feature type="transmembrane region" description="Helical" evidence="5">
    <location>
        <begin position="77"/>
        <end position="100"/>
    </location>
</feature>
<keyword evidence="2 5" id="KW-0812">Transmembrane</keyword>
<dbReference type="InterPro" id="IPR011701">
    <property type="entry name" value="MFS"/>
</dbReference>
<dbReference type="SUPFAM" id="SSF103473">
    <property type="entry name" value="MFS general substrate transporter"/>
    <property type="match status" value="1"/>
</dbReference>
<dbReference type="InterPro" id="IPR049680">
    <property type="entry name" value="FLVCR1-2_SLC49-like"/>
</dbReference>
<dbReference type="Gene3D" id="1.20.1250.20">
    <property type="entry name" value="MFS general substrate transporter like domains"/>
    <property type="match status" value="2"/>
</dbReference>
<dbReference type="GO" id="GO:0022857">
    <property type="term" value="F:transmembrane transporter activity"/>
    <property type="evidence" value="ECO:0007669"/>
    <property type="project" value="InterPro"/>
</dbReference>
<evidence type="ECO:0000256" key="2">
    <source>
        <dbReference type="ARBA" id="ARBA00022692"/>
    </source>
</evidence>
<dbReference type="EMBL" id="CAJOBA010047473">
    <property type="protein sequence ID" value="CAF4201528.1"/>
    <property type="molecule type" value="Genomic_DNA"/>
</dbReference>
<evidence type="ECO:0000256" key="5">
    <source>
        <dbReference type="SAM" id="Phobius"/>
    </source>
</evidence>
<keyword evidence="4 5" id="KW-0472">Membrane</keyword>
<dbReference type="PANTHER" id="PTHR10924:SF6">
    <property type="entry name" value="SOLUTE CARRIER FAMILY 49 MEMBER A3"/>
    <property type="match status" value="1"/>
</dbReference>
<gene>
    <name evidence="6" type="ORF">OVA965_LOCUS32715</name>
    <name evidence="7" type="ORF">TMI583_LOCUS33580</name>
</gene>
<protein>
    <submittedName>
        <fullName evidence="7">Uncharacterized protein</fullName>
    </submittedName>
</protein>
<feature type="transmembrane region" description="Helical" evidence="5">
    <location>
        <begin position="338"/>
        <end position="361"/>
    </location>
</feature>
<evidence type="ECO:0000256" key="4">
    <source>
        <dbReference type="ARBA" id="ARBA00023136"/>
    </source>
</evidence>
<dbReference type="InterPro" id="IPR036259">
    <property type="entry name" value="MFS_trans_sf"/>
</dbReference>
<sequence length="398" mass="44715">MTAHEKTVVQVKVRKGVMSTTDDPSNIFLILNDNHRNQNYTTEADHSSNTHNKWINQMAPVSQLSCLWFGTNERTRATCIAILSASFGCTIGFVISPYIVDKPDHVPYLLYLHVGLSFLSCILAIIYFPAVPPTPPSPAAELLIYSSNSGNQNGINSLKIYLSNVWQCLTCIPFLLLSLAGGIFEGTFTAWNGLFATILTPMHYTETQAGWFGFGFAMATMIGGLIVSTMADSKYFQRLLKLLILISLFCSLLCCLWFQLSVRTIFSKKPILKPSTVSIGLSLAFTGLFQGAANPLIYECLAEIMYPLPESLSASILVEWINIIVLIFLFIAPDRTVLMNFLVLLTTFLSIIMILFVKIQYKRRDEDERKKSEKQQETVEDINIYIRNRQQQHESSTT</sequence>
<proteinExistence type="predicted"/>
<keyword evidence="3 5" id="KW-1133">Transmembrane helix</keyword>
<comment type="caution">
    <text evidence="7">The sequence shown here is derived from an EMBL/GenBank/DDBJ whole genome shotgun (WGS) entry which is preliminary data.</text>
</comment>
<name>A0A8S2S2U3_9BILA</name>
<evidence type="ECO:0000313" key="6">
    <source>
        <dbReference type="EMBL" id="CAF1394083.1"/>
    </source>
</evidence>
<dbReference type="EMBL" id="CAJNOK010025760">
    <property type="protein sequence ID" value="CAF1394083.1"/>
    <property type="molecule type" value="Genomic_DNA"/>
</dbReference>
<feature type="transmembrane region" description="Helical" evidence="5">
    <location>
        <begin position="279"/>
        <end position="300"/>
    </location>
</feature>
<dbReference type="Proteomes" id="UP000682733">
    <property type="component" value="Unassembled WGS sequence"/>
</dbReference>
<feature type="transmembrane region" description="Helical" evidence="5">
    <location>
        <begin position="239"/>
        <end position="259"/>
    </location>
</feature>
<feature type="transmembrane region" description="Helical" evidence="5">
    <location>
        <begin position="165"/>
        <end position="184"/>
    </location>
</feature>
<dbReference type="AlphaFoldDB" id="A0A8S2S2U3"/>
<feature type="transmembrane region" description="Helical" evidence="5">
    <location>
        <begin position="209"/>
        <end position="227"/>
    </location>
</feature>
<feature type="transmembrane region" description="Helical" evidence="5">
    <location>
        <begin position="312"/>
        <end position="332"/>
    </location>
</feature>
<feature type="transmembrane region" description="Helical" evidence="5">
    <location>
        <begin position="106"/>
        <end position="128"/>
    </location>
</feature>
<organism evidence="7 8">
    <name type="scientific">Didymodactylos carnosus</name>
    <dbReference type="NCBI Taxonomy" id="1234261"/>
    <lineage>
        <taxon>Eukaryota</taxon>
        <taxon>Metazoa</taxon>
        <taxon>Spiralia</taxon>
        <taxon>Gnathifera</taxon>
        <taxon>Rotifera</taxon>
        <taxon>Eurotatoria</taxon>
        <taxon>Bdelloidea</taxon>
        <taxon>Philodinida</taxon>
        <taxon>Philodinidae</taxon>
        <taxon>Didymodactylos</taxon>
    </lineage>
</organism>
<dbReference type="Proteomes" id="UP000677228">
    <property type="component" value="Unassembled WGS sequence"/>
</dbReference>
<dbReference type="PANTHER" id="PTHR10924">
    <property type="entry name" value="MAJOR FACILITATOR SUPERFAMILY PROTEIN-RELATED"/>
    <property type="match status" value="1"/>
</dbReference>
<evidence type="ECO:0000313" key="8">
    <source>
        <dbReference type="Proteomes" id="UP000682733"/>
    </source>
</evidence>
<reference evidence="7" key="1">
    <citation type="submission" date="2021-02" db="EMBL/GenBank/DDBJ databases">
        <authorList>
            <person name="Nowell W R."/>
        </authorList>
    </citation>
    <scope>NUCLEOTIDE SEQUENCE</scope>
</reference>
<accession>A0A8S2S2U3</accession>
<dbReference type="GO" id="GO:0016020">
    <property type="term" value="C:membrane"/>
    <property type="evidence" value="ECO:0007669"/>
    <property type="project" value="UniProtKB-SubCell"/>
</dbReference>
<comment type="subcellular location">
    <subcellularLocation>
        <location evidence="1">Membrane</location>
        <topology evidence="1">Multi-pass membrane protein</topology>
    </subcellularLocation>
</comment>
<evidence type="ECO:0000313" key="7">
    <source>
        <dbReference type="EMBL" id="CAF4201528.1"/>
    </source>
</evidence>
<evidence type="ECO:0000256" key="1">
    <source>
        <dbReference type="ARBA" id="ARBA00004141"/>
    </source>
</evidence>
<evidence type="ECO:0000256" key="3">
    <source>
        <dbReference type="ARBA" id="ARBA00022989"/>
    </source>
</evidence>
<dbReference type="Pfam" id="PF07690">
    <property type="entry name" value="MFS_1"/>
    <property type="match status" value="1"/>
</dbReference>